<dbReference type="OMA" id="CESGMIT"/>
<organism evidence="2 3">
    <name type="scientific">Rosa chinensis</name>
    <name type="common">China rose</name>
    <dbReference type="NCBI Taxonomy" id="74649"/>
    <lineage>
        <taxon>Eukaryota</taxon>
        <taxon>Viridiplantae</taxon>
        <taxon>Streptophyta</taxon>
        <taxon>Embryophyta</taxon>
        <taxon>Tracheophyta</taxon>
        <taxon>Spermatophyta</taxon>
        <taxon>Magnoliopsida</taxon>
        <taxon>eudicotyledons</taxon>
        <taxon>Gunneridae</taxon>
        <taxon>Pentapetalae</taxon>
        <taxon>rosids</taxon>
        <taxon>fabids</taxon>
        <taxon>Rosales</taxon>
        <taxon>Rosaceae</taxon>
        <taxon>Rosoideae</taxon>
        <taxon>Rosoideae incertae sedis</taxon>
        <taxon>Rosa</taxon>
    </lineage>
</organism>
<dbReference type="Gramene" id="PRQ60341">
    <property type="protein sequence ID" value="PRQ60341"/>
    <property type="gene ID" value="RchiOBHm_Chr1g0380111"/>
</dbReference>
<dbReference type="PANTHER" id="PTHR33431">
    <property type="entry name" value="ENABLED-LIKE PROTEIN (DUF1635)"/>
    <property type="match status" value="1"/>
</dbReference>
<dbReference type="AlphaFoldDB" id="A0A2P6SNW1"/>
<reference evidence="2 3" key="1">
    <citation type="journal article" date="2018" name="Nat. Genet.">
        <title>The Rosa genome provides new insights in the design of modern roses.</title>
        <authorList>
            <person name="Bendahmane M."/>
        </authorList>
    </citation>
    <scope>NUCLEOTIDE SEQUENCE [LARGE SCALE GENOMIC DNA]</scope>
    <source>
        <strain evidence="3">cv. Old Blush</strain>
    </source>
</reference>
<dbReference type="Proteomes" id="UP000238479">
    <property type="component" value="Chromosome 1"/>
</dbReference>
<evidence type="ECO:0000256" key="1">
    <source>
        <dbReference type="SAM" id="Coils"/>
    </source>
</evidence>
<dbReference type="STRING" id="74649.A0A2P6SNW1"/>
<feature type="coiled-coil region" evidence="1">
    <location>
        <begin position="54"/>
        <end position="81"/>
    </location>
</feature>
<evidence type="ECO:0000313" key="3">
    <source>
        <dbReference type="Proteomes" id="UP000238479"/>
    </source>
</evidence>
<keyword evidence="1" id="KW-0175">Coiled coil</keyword>
<gene>
    <name evidence="2" type="ORF">RchiOBHm_Chr1g0380111</name>
</gene>
<dbReference type="InterPro" id="IPR012862">
    <property type="entry name" value="DUF1635"/>
</dbReference>
<dbReference type="PANTHER" id="PTHR33431:SF12">
    <property type="entry name" value="HIGH MOBILITY GROUP BOX PROTEIN, PUTATIVE (DUF1635)-RELATED"/>
    <property type="match status" value="1"/>
</dbReference>
<name>A0A2P6SNW1_ROSCH</name>
<proteinExistence type="predicted"/>
<comment type="caution">
    <text evidence="2">The sequence shown here is derived from an EMBL/GenBank/DDBJ whole genome shotgun (WGS) entry which is preliminary data.</text>
</comment>
<sequence length="320" mass="35361">MIKYSMESTLLLYLTNYLFGIDMQSTDELKNELMYSSLELESVKCKVTESQENVTNLLNLLEVAYKERDEARDQLKKIFEKMNPNCTPIDQLPNHVVQSVSPQILMPTTTKENLSLTESNSPSSVDSLFDHAVSSPEFPSIIMPDSSTMGFLNVKQPNAVQHFNLGTTNVTMSAQTDTASEIVNDFAKGKTLPQKGKLMQAVKEAGPLLRTLLIAGPPLPQWRNPPPPLQQPFKIPPVAPINGCTTASPLSFNQKPFAISNPTTSYFNVAHTSSAANAMLSFNTVLPSAGVSCFNNSRMMETSNSGFDHQIPFAKRRRLQ</sequence>
<dbReference type="Pfam" id="PF07795">
    <property type="entry name" value="DUF1635"/>
    <property type="match status" value="1"/>
</dbReference>
<protein>
    <submittedName>
        <fullName evidence="2">Uncharacterized protein</fullName>
    </submittedName>
</protein>
<accession>A0A2P6SNW1</accession>
<keyword evidence="3" id="KW-1185">Reference proteome</keyword>
<dbReference type="EMBL" id="PDCK01000039">
    <property type="protein sequence ID" value="PRQ60341.1"/>
    <property type="molecule type" value="Genomic_DNA"/>
</dbReference>
<evidence type="ECO:0000313" key="2">
    <source>
        <dbReference type="EMBL" id="PRQ60341.1"/>
    </source>
</evidence>